<dbReference type="AlphaFoldDB" id="A0A7D9H5E1"/>
<comment type="subcellular location">
    <subcellularLocation>
        <location evidence="1">Nucleus</location>
        <location evidence="1">Nucleolus</location>
    </subcellularLocation>
</comment>
<keyword evidence="4" id="KW-0539">Nucleus</keyword>
<accession>A0A7D9H5E1</accession>
<dbReference type="PANTHER" id="PTHR14577">
    <property type="entry name" value="NUCLEOLAR PROTEIN 12"/>
    <property type="match status" value="1"/>
</dbReference>
<keyword evidence="7" id="KW-1185">Reference proteome</keyword>
<evidence type="ECO:0000256" key="1">
    <source>
        <dbReference type="ARBA" id="ARBA00004604"/>
    </source>
</evidence>
<dbReference type="Proteomes" id="UP000478008">
    <property type="component" value="Unassembled WGS sequence"/>
</dbReference>
<evidence type="ECO:0000313" key="6">
    <source>
        <dbReference type="EMBL" id="VUG20129.1"/>
    </source>
</evidence>
<organism evidence="6 7">
    <name type="scientific">Dekkera bruxellensis</name>
    <name type="common">Brettanomyces custersii</name>
    <dbReference type="NCBI Taxonomy" id="5007"/>
    <lineage>
        <taxon>Eukaryota</taxon>
        <taxon>Fungi</taxon>
        <taxon>Dikarya</taxon>
        <taxon>Ascomycota</taxon>
        <taxon>Saccharomycotina</taxon>
        <taxon>Pichiomycetes</taxon>
        <taxon>Pichiales</taxon>
        <taxon>Pichiaceae</taxon>
        <taxon>Brettanomyces</taxon>
    </lineage>
</organism>
<feature type="compositionally biased region" description="Acidic residues" evidence="5">
    <location>
        <begin position="99"/>
        <end position="117"/>
    </location>
</feature>
<evidence type="ECO:0000256" key="5">
    <source>
        <dbReference type="SAM" id="MobiDB-lite"/>
    </source>
</evidence>
<feature type="compositionally biased region" description="Basic residues" evidence="5">
    <location>
        <begin position="42"/>
        <end position="51"/>
    </location>
</feature>
<name>A0A7D9H5E1_DEKBR</name>
<reference evidence="6 7" key="1">
    <citation type="submission" date="2019-07" db="EMBL/GenBank/DDBJ databases">
        <authorList>
            <person name="Friedrich A."/>
            <person name="Schacherer J."/>
        </authorList>
    </citation>
    <scope>NUCLEOTIDE SEQUENCE [LARGE SCALE GENOMIC DNA]</scope>
</reference>
<feature type="region of interest" description="Disordered" evidence="5">
    <location>
        <begin position="251"/>
        <end position="299"/>
    </location>
</feature>
<feature type="compositionally biased region" description="Basic and acidic residues" evidence="5">
    <location>
        <begin position="52"/>
        <end position="76"/>
    </location>
</feature>
<evidence type="ECO:0000256" key="3">
    <source>
        <dbReference type="ARBA" id="ARBA00023054"/>
    </source>
</evidence>
<feature type="region of interest" description="Disordered" evidence="5">
    <location>
        <begin position="1"/>
        <end position="24"/>
    </location>
</feature>
<protein>
    <submittedName>
        <fullName evidence="6">DEBR0S6_08592g1_1</fullName>
    </submittedName>
</protein>
<gene>
    <name evidence="6" type="primary">RRP17</name>
    <name evidence="6" type="ORF">DEBR0S6_08592G</name>
</gene>
<evidence type="ECO:0000256" key="2">
    <source>
        <dbReference type="ARBA" id="ARBA00007175"/>
    </source>
</evidence>
<dbReference type="PANTHER" id="PTHR14577:SF0">
    <property type="entry name" value="NUCLEOLAR PROTEIN 12"/>
    <property type="match status" value="1"/>
</dbReference>
<comment type="similarity">
    <text evidence="2">Belongs to the RRP17 family.</text>
</comment>
<proteinExistence type="inferred from homology"/>
<evidence type="ECO:0000313" key="7">
    <source>
        <dbReference type="Proteomes" id="UP000478008"/>
    </source>
</evidence>
<keyword evidence="3" id="KW-0175">Coiled coil</keyword>
<dbReference type="GO" id="GO:0005730">
    <property type="term" value="C:nucleolus"/>
    <property type="evidence" value="ECO:0007669"/>
    <property type="project" value="UniProtKB-SubCell"/>
</dbReference>
<feature type="region of interest" description="Disordered" evidence="5">
    <location>
        <begin position="42"/>
        <end position="76"/>
    </location>
</feature>
<dbReference type="EMBL" id="CABFWN010000006">
    <property type="protein sequence ID" value="VUG20129.1"/>
    <property type="molecule type" value="Genomic_DNA"/>
</dbReference>
<evidence type="ECO:0000256" key="4">
    <source>
        <dbReference type="ARBA" id="ARBA00023242"/>
    </source>
</evidence>
<feature type="compositionally biased region" description="Basic and acidic residues" evidence="5">
    <location>
        <begin position="146"/>
        <end position="172"/>
    </location>
</feature>
<dbReference type="InterPro" id="IPR019186">
    <property type="entry name" value="Nucleolar_protein_12"/>
</dbReference>
<dbReference type="Pfam" id="PF09805">
    <property type="entry name" value="Nop25"/>
    <property type="match status" value="1"/>
</dbReference>
<dbReference type="GO" id="GO:0019843">
    <property type="term" value="F:rRNA binding"/>
    <property type="evidence" value="ECO:0007669"/>
    <property type="project" value="TreeGrafter"/>
</dbReference>
<sequence>MARPNRDILSGGERYRSRKTKAHRVEEVTFDKEKRKEFLTGFHKRKLQRRKHAEEQKKEQNRLSRIEERAKIREARKLRVQQRLTELKELNEKLGGANSDDDDDDDGDDSSESDNDDKDNGTTKSSGDDESDNENLGSRKRKRVHVKEDSEYEEWHGFKEENEGKDDSKELHEEENDSTNMRGILKVKQVYNVQDVDAPVVGTSEVTIESMENPNAVAVEEIAMQNNVDLSKSKDVLEKSVSRAKEYARLMGMDDGEMDEEESKRKRRKKKQRKYLSKRERKIKKVKEKKRSMHRKNRL</sequence>
<feature type="compositionally biased region" description="Basic residues" evidence="5">
    <location>
        <begin position="265"/>
        <end position="299"/>
    </location>
</feature>
<feature type="region of interest" description="Disordered" evidence="5">
    <location>
        <begin position="88"/>
        <end position="182"/>
    </location>
</feature>